<evidence type="ECO:0000256" key="9">
    <source>
        <dbReference type="ARBA" id="ARBA00048027"/>
    </source>
</evidence>
<name>G7V6W2_THELD</name>
<dbReference type="InterPro" id="IPR042101">
    <property type="entry name" value="SRP54_N_sf"/>
</dbReference>
<reference evidence="12 13" key="2">
    <citation type="journal article" date="2012" name="Stand. Genomic Sci.">
        <title>Genome sequence of the moderately thermophilic, amino-acid-degrading and sulfur-reducing bacterium Thermovirga lienii type strain (Cas60314(T)).</title>
        <authorList>
            <person name="Goker M."/>
            <person name="Saunders E."/>
            <person name="Lapidus A."/>
            <person name="Nolan M."/>
            <person name="Lucas S."/>
            <person name="Hammon N."/>
            <person name="Deshpande S."/>
            <person name="Cheng J.F."/>
            <person name="Han C."/>
            <person name="Tapia R."/>
            <person name="Goodwin L.A."/>
            <person name="Pitluck S."/>
            <person name="Liolios K."/>
            <person name="Mavromatis K."/>
            <person name="Pagani I."/>
            <person name="Ivanova N."/>
            <person name="Mikhailova N."/>
            <person name="Pati A."/>
            <person name="Chen A."/>
            <person name="Palaniappan K."/>
            <person name="Land M."/>
            <person name="Chang Y.J."/>
            <person name="Jeffries C.D."/>
            <person name="Brambilla E.M."/>
            <person name="Rohde M."/>
            <person name="Spring S."/>
            <person name="Detter J.C."/>
            <person name="Woyke T."/>
            <person name="Bristow J."/>
            <person name="Eisen J.A."/>
            <person name="Markowitz V."/>
            <person name="Hugenholtz P."/>
            <person name="Kyrpides N.C."/>
            <person name="Klenk H.P."/>
        </authorList>
    </citation>
    <scope>NUCLEOTIDE SEQUENCE [LARGE SCALE GENOMIC DNA]</scope>
    <source>
        <strain evidence="13">ATCC BAA-1197 / DSM 17291 / Cas60314</strain>
    </source>
</reference>
<dbReference type="SMART" id="SM00962">
    <property type="entry name" value="SRP54"/>
    <property type="match status" value="1"/>
</dbReference>
<dbReference type="Gene3D" id="3.40.50.300">
    <property type="entry name" value="P-loop containing nucleotide triphosphate hydrolases"/>
    <property type="match status" value="1"/>
</dbReference>
<dbReference type="InterPro" id="IPR004780">
    <property type="entry name" value="SRP"/>
</dbReference>
<reference evidence="13" key="1">
    <citation type="submission" date="2011-10" db="EMBL/GenBank/DDBJ databases">
        <title>The complete genome of chromosome of Thermovirga lienii DSM 17291.</title>
        <authorList>
            <consortium name="US DOE Joint Genome Institute (JGI-PGF)"/>
            <person name="Lucas S."/>
            <person name="Copeland A."/>
            <person name="Lapidus A."/>
            <person name="Glavina del Rio T."/>
            <person name="Dalin E."/>
            <person name="Tice H."/>
            <person name="Bruce D."/>
            <person name="Goodwin L."/>
            <person name="Pitluck S."/>
            <person name="Peters L."/>
            <person name="Mikhailova N."/>
            <person name="Saunders E."/>
            <person name="Kyrpides N."/>
            <person name="Mavromatis K."/>
            <person name="Ivanova N."/>
            <person name="Last F.I."/>
            <person name="Brettin T."/>
            <person name="Detter J.C."/>
            <person name="Han C."/>
            <person name="Larimer F."/>
            <person name="Land M."/>
            <person name="Hauser L."/>
            <person name="Markowitz V."/>
            <person name="Cheng J.-F."/>
            <person name="Hugenholtz P."/>
            <person name="Woyke T."/>
            <person name="Wu D."/>
            <person name="Spring S."/>
            <person name="Schroeder M."/>
            <person name="Brambilla E.-M."/>
            <person name="Klenk H.-P."/>
            <person name="Eisen J.A."/>
        </authorList>
    </citation>
    <scope>NUCLEOTIDE SEQUENCE [LARGE SCALE GENOMIC DNA]</scope>
    <source>
        <strain evidence="13">ATCC BAA-1197 / DSM 17291 / Cas60314</strain>
    </source>
</reference>
<dbReference type="InterPro" id="IPR000897">
    <property type="entry name" value="SRP54_GTPase_dom"/>
</dbReference>
<evidence type="ECO:0000256" key="6">
    <source>
        <dbReference type="ARBA" id="ARBA00023134"/>
    </source>
</evidence>
<dbReference type="InterPro" id="IPR004125">
    <property type="entry name" value="Signal_recog_particle_SRP54_M"/>
</dbReference>
<sequence>MLDTLKKRFEKALGLLKNKGKLTEEDVSEAVREVRRALLEGDVSLKVAKELTQKIKERATQREVLDSITPAQQIQAIVYEELVNLMGGKTSKGIVFAPKPPTVCMMVGLQGAGKTTTCVKIAKKLKGGHKPLVVACDLKRPAAVEQLQILANTAGVGFFGPKAGEGDLKKLIRDAMEYAASRLHDVIILDTAGRLHIDDELMRELVEIKEIASPTEIMLVLDAMTGQEAIRVAEAFHGELALTGLILTKMDGDARGGALLSAKAVADVPVKYIGVGEKLDDIEVFDPEQMAQRILGMGDLKALAEKVKEAAEGVDMEKVAKSLTKGKLTMEDLLQQIRQIKRMGPLEKIVEMLPGGGKIKELAGSEMDDKRLKHIEAVILSMTPEERRNPKIIKGSRRKRIAYGSGTSVQMVNQVLSYHKNMNEIFKQLKGRKGKGFRLPKGLPFR</sequence>
<feature type="binding site" evidence="10">
    <location>
        <begin position="248"/>
        <end position="251"/>
    </location>
    <ligand>
        <name>GTP</name>
        <dbReference type="ChEBI" id="CHEBI:37565"/>
    </ligand>
</feature>
<dbReference type="PROSITE" id="PS00300">
    <property type="entry name" value="SRP54"/>
    <property type="match status" value="1"/>
</dbReference>
<evidence type="ECO:0000256" key="10">
    <source>
        <dbReference type="HAMAP-Rule" id="MF_00306"/>
    </source>
</evidence>
<dbReference type="KEGG" id="tli:Tlie_1425"/>
<dbReference type="Pfam" id="PF02881">
    <property type="entry name" value="SRP54_N"/>
    <property type="match status" value="1"/>
</dbReference>
<keyword evidence="3 10" id="KW-0547">Nucleotide-binding</keyword>
<dbReference type="GO" id="GO:0008312">
    <property type="term" value="F:7S RNA binding"/>
    <property type="evidence" value="ECO:0007669"/>
    <property type="project" value="InterPro"/>
</dbReference>
<dbReference type="eggNOG" id="COG0541">
    <property type="taxonomic scope" value="Bacteria"/>
</dbReference>
<comment type="catalytic activity">
    <reaction evidence="9 10">
        <text>GTP + H2O = GDP + phosphate + H(+)</text>
        <dbReference type="Rhea" id="RHEA:19669"/>
        <dbReference type="ChEBI" id="CHEBI:15377"/>
        <dbReference type="ChEBI" id="CHEBI:15378"/>
        <dbReference type="ChEBI" id="CHEBI:37565"/>
        <dbReference type="ChEBI" id="CHEBI:43474"/>
        <dbReference type="ChEBI" id="CHEBI:58189"/>
        <dbReference type="EC" id="3.6.5.4"/>
    </reaction>
</comment>
<accession>G7V6W2</accession>
<evidence type="ECO:0000313" key="13">
    <source>
        <dbReference type="Proteomes" id="UP000005868"/>
    </source>
</evidence>
<evidence type="ECO:0000256" key="3">
    <source>
        <dbReference type="ARBA" id="ARBA00022741"/>
    </source>
</evidence>
<evidence type="ECO:0000313" key="12">
    <source>
        <dbReference type="EMBL" id="AER67151.1"/>
    </source>
</evidence>
<feature type="binding site" evidence="10">
    <location>
        <begin position="108"/>
        <end position="115"/>
    </location>
    <ligand>
        <name>GTP</name>
        <dbReference type="ChEBI" id="CHEBI:37565"/>
    </ligand>
</feature>
<dbReference type="SUPFAM" id="SSF47364">
    <property type="entry name" value="Domain of the SRP/SRP receptor G-proteins"/>
    <property type="match status" value="1"/>
</dbReference>
<evidence type="ECO:0000256" key="2">
    <source>
        <dbReference type="ARBA" id="ARBA00022490"/>
    </source>
</evidence>
<dbReference type="InterPro" id="IPR022941">
    <property type="entry name" value="SRP54"/>
</dbReference>
<dbReference type="Gene3D" id="1.10.260.30">
    <property type="entry name" value="Signal recognition particle, SRP54 subunit, M-domain"/>
    <property type="match status" value="1"/>
</dbReference>
<evidence type="ECO:0000256" key="8">
    <source>
        <dbReference type="ARBA" id="ARBA00023274"/>
    </source>
</evidence>
<dbReference type="PANTHER" id="PTHR11564:SF5">
    <property type="entry name" value="SIGNAL RECOGNITION PARTICLE SUBUNIT SRP54"/>
    <property type="match status" value="1"/>
</dbReference>
<dbReference type="Proteomes" id="UP000005868">
    <property type="component" value="Chromosome"/>
</dbReference>
<dbReference type="EC" id="3.6.5.4" evidence="10"/>
<dbReference type="GO" id="GO:0006614">
    <property type="term" value="P:SRP-dependent cotranslational protein targeting to membrane"/>
    <property type="evidence" value="ECO:0007669"/>
    <property type="project" value="InterPro"/>
</dbReference>
<dbReference type="InterPro" id="IPR003593">
    <property type="entry name" value="AAA+_ATPase"/>
</dbReference>
<dbReference type="SUPFAM" id="SSF52540">
    <property type="entry name" value="P-loop containing nucleoside triphosphate hydrolases"/>
    <property type="match status" value="1"/>
</dbReference>
<protein>
    <recommendedName>
        <fullName evidence="10">Signal recognition particle protein</fullName>
        <ecNumber evidence="10">3.6.5.4</ecNumber>
    </recommendedName>
    <alternativeName>
        <fullName evidence="10">Fifty-four homolog</fullName>
    </alternativeName>
</protein>
<gene>
    <name evidence="10" type="primary">ffh</name>
    <name evidence="12" type="ordered locus">Tlie_1425</name>
</gene>
<evidence type="ECO:0000256" key="4">
    <source>
        <dbReference type="ARBA" id="ARBA00022801"/>
    </source>
</evidence>
<comment type="domain">
    <text evidence="10">Composed of three domains: the N-terminal N domain, which is responsible for interactions with the ribosome, the central G domain, which binds GTP, and the C-terminal M domain, which binds the RNA and the signal sequence of the RNC.</text>
</comment>
<dbReference type="SMART" id="SM00382">
    <property type="entry name" value="AAA"/>
    <property type="match status" value="1"/>
</dbReference>
<keyword evidence="6 10" id="KW-0342">GTP-binding</keyword>
<dbReference type="Pfam" id="PF02978">
    <property type="entry name" value="SRP_SPB"/>
    <property type="match status" value="1"/>
</dbReference>
<keyword evidence="7 10" id="KW-0733">Signal recognition particle</keyword>
<dbReference type="Pfam" id="PF00448">
    <property type="entry name" value="SRP54"/>
    <property type="match status" value="1"/>
</dbReference>
<evidence type="ECO:0000256" key="1">
    <source>
        <dbReference type="ARBA" id="ARBA00005450"/>
    </source>
</evidence>
<comment type="subcellular location">
    <subcellularLocation>
        <location evidence="10">Cytoplasm</location>
    </subcellularLocation>
    <text evidence="10">The SRP-RNC complex is targeted to the cytoplasmic membrane.</text>
</comment>
<dbReference type="GO" id="GO:0048500">
    <property type="term" value="C:signal recognition particle"/>
    <property type="evidence" value="ECO:0007669"/>
    <property type="project" value="UniProtKB-UniRule"/>
</dbReference>
<keyword evidence="8 10" id="KW-0687">Ribonucleoprotein</keyword>
<organism evidence="12 13">
    <name type="scientific">Thermovirga lienii (strain ATCC BAA-1197 / DSM 17291 / Cas60314)</name>
    <dbReference type="NCBI Taxonomy" id="580340"/>
    <lineage>
        <taxon>Bacteria</taxon>
        <taxon>Thermotogati</taxon>
        <taxon>Synergistota</taxon>
        <taxon>Synergistia</taxon>
        <taxon>Synergistales</taxon>
        <taxon>Thermovirgaceae</taxon>
        <taxon>Thermovirga</taxon>
    </lineage>
</organism>
<dbReference type="OrthoDB" id="9804720at2"/>
<feature type="binding site" evidence="10">
    <location>
        <begin position="190"/>
        <end position="194"/>
    </location>
    <ligand>
        <name>GTP</name>
        <dbReference type="ChEBI" id="CHEBI:37565"/>
    </ligand>
</feature>
<dbReference type="GO" id="GO:0005525">
    <property type="term" value="F:GTP binding"/>
    <property type="evidence" value="ECO:0007669"/>
    <property type="project" value="UniProtKB-UniRule"/>
</dbReference>
<dbReference type="NCBIfam" id="TIGR00959">
    <property type="entry name" value="ffh"/>
    <property type="match status" value="1"/>
</dbReference>
<evidence type="ECO:0000256" key="7">
    <source>
        <dbReference type="ARBA" id="ARBA00023135"/>
    </source>
</evidence>
<evidence type="ECO:0000256" key="5">
    <source>
        <dbReference type="ARBA" id="ARBA00022884"/>
    </source>
</evidence>
<feature type="domain" description="SRP54-type proteins GTP-binding" evidence="11">
    <location>
        <begin position="269"/>
        <end position="282"/>
    </location>
</feature>
<dbReference type="PANTHER" id="PTHR11564">
    <property type="entry name" value="SIGNAL RECOGNITION PARTICLE 54K PROTEIN SRP54"/>
    <property type="match status" value="1"/>
</dbReference>
<dbReference type="InterPro" id="IPR036225">
    <property type="entry name" value="SRP/SRP_N"/>
</dbReference>
<evidence type="ECO:0000259" key="11">
    <source>
        <dbReference type="PROSITE" id="PS00300"/>
    </source>
</evidence>
<dbReference type="SUPFAM" id="SSF47446">
    <property type="entry name" value="Signal peptide-binding domain"/>
    <property type="match status" value="1"/>
</dbReference>
<dbReference type="STRING" id="580340.Tlie_1425"/>
<dbReference type="HAMAP" id="MF_00306">
    <property type="entry name" value="SRP54"/>
    <property type="match status" value="1"/>
</dbReference>
<comment type="function">
    <text evidence="10">Involved in targeting and insertion of nascent membrane proteins into the cytoplasmic membrane. Binds to the hydrophobic signal sequence of the ribosome-nascent chain (RNC) as it emerges from the ribosomes. The SRP-RNC complex is then targeted to the cytoplasmic membrane where it interacts with the SRP receptor FtsY.</text>
</comment>
<dbReference type="AlphaFoldDB" id="G7V6W2"/>
<dbReference type="GO" id="GO:0003924">
    <property type="term" value="F:GTPase activity"/>
    <property type="evidence" value="ECO:0007669"/>
    <property type="project" value="UniProtKB-UniRule"/>
</dbReference>
<comment type="similarity">
    <text evidence="1 10">Belongs to the GTP-binding SRP family. SRP54 subfamily.</text>
</comment>
<dbReference type="Gene3D" id="1.20.120.140">
    <property type="entry name" value="Signal recognition particle SRP54, nucleotide-binding domain"/>
    <property type="match status" value="1"/>
</dbReference>
<proteinExistence type="inferred from homology"/>
<dbReference type="InterPro" id="IPR027417">
    <property type="entry name" value="P-loop_NTPase"/>
</dbReference>
<comment type="subunit">
    <text evidence="10">Part of the signal recognition particle protein translocation system, which is composed of SRP and FtsY.</text>
</comment>
<keyword evidence="2 10" id="KW-0963">Cytoplasm</keyword>
<dbReference type="EMBL" id="CP003096">
    <property type="protein sequence ID" value="AER67151.1"/>
    <property type="molecule type" value="Genomic_DNA"/>
</dbReference>
<keyword evidence="13" id="KW-1185">Reference proteome</keyword>
<dbReference type="InterPro" id="IPR013822">
    <property type="entry name" value="Signal_recog_particl_SRP54_hlx"/>
</dbReference>
<dbReference type="HOGENOM" id="CLU_009301_6_0_0"/>
<dbReference type="InterPro" id="IPR036891">
    <property type="entry name" value="Signal_recog_part_SRP54_M_sf"/>
</dbReference>
<keyword evidence="4 10" id="KW-0378">Hydrolase</keyword>
<keyword evidence="5 10" id="KW-0694">RNA-binding</keyword>
<dbReference type="SMART" id="SM00963">
    <property type="entry name" value="SRP54_N"/>
    <property type="match status" value="1"/>
</dbReference>